<evidence type="ECO:0000259" key="2">
    <source>
        <dbReference type="PROSITE" id="PS50824"/>
    </source>
</evidence>
<gene>
    <name evidence="3" type="ORF">DR999_PMT20755</name>
</gene>
<dbReference type="Gene3D" id="1.10.533.10">
    <property type="entry name" value="Death Domain, Fas"/>
    <property type="match status" value="2"/>
</dbReference>
<evidence type="ECO:0000313" key="4">
    <source>
        <dbReference type="Proteomes" id="UP000297703"/>
    </source>
</evidence>
<proteinExistence type="predicted"/>
<feature type="region of interest" description="Disordered" evidence="1">
    <location>
        <begin position="201"/>
        <end position="222"/>
    </location>
</feature>
<reference evidence="3 4" key="2">
    <citation type="submission" date="2019-04" db="EMBL/GenBank/DDBJ databases">
        <title>The genome sequence of big-headed turtle.</title>
        <authorList>
            <person name="Gong S."/>
        </authorList>
    </citation>
    <scope>NUCLEOTIDE SEQUENCE [LARGE SCALE GENOMIC DNA]</scope>
    <source>
        <strain evidence="3">DO16091913</strain>
        <tissue evidence="3">Muscle</tissue>
    </source>
</reference>
<organism evidence="3 4">
    <name type="scientific">Platysternon megacephalum</name>
    <name type="common">big-headed turtle</name>
    <dbReference type="NCBI Taxonomy" id="55544"/>
    <lineage>
        <taxon>Eukaryota</taxon>
        <taxon>Metazoa</taxon>
        <taxon>Chordata</taxon>
        <taxon>Craniata</taxon>
        <taxon>Vertebrata</taxon>
        <taxon>Euteleostomi</taxon>
        <taxon>Archelosauria</taxon>
        <taxon>Testudinata</taxon>
        <taxon>Testudines</taxon>
        <taxon>Cryptodira</taxon>
        <taxon>Durocryptodira</taxon>
        <taxon>Testudinoidea</taxon>
        <taxon>Platysternidae</taxon>
        <taxon>Platysternon</taxon>
    </lineage>
</organism>
<dbReference type="AlphaFoldDB" id="A0A4D9DJI9"/>
<comment type="caution">
    <text evidence="3">The sequence shown here is derived from an EMBL/GenBank/DDBJ whole genome shotgun (WGS) entry which is preliminary data.</text>
</comment>
<dbReference type="PROSITE" id="PS50824">
    <property type="entry name" value="DAPIN"/>
    <property type="match status" value="2"/>
</dbReference>
<protein>
    <submittedName>
        <fullName evidence="3">Glycine N-acyltransferase-like protein 3-like</fullName>
    </submittedName>
</protein>
<feature type="domain" description="Pyrin" evidence="2">
    <location>
        <begin position="106"/>
        <end position="160"/>
    </location>
</feature>
<name>A0A4D9DJI9_9SAUR</name>
<dbReference type="Pfam" id="PF02758">
    <property type="entry name" value="PYRIN"/>
    <property type="match status" value="2"/>
</dbReference>
<dbReference type="SUPFAM" id="SSF47986">
    <property type="entry name" value="DEATH domain"/>
    <property type="match status" value="2"/>
</dbReference>
<dbReference type="InterPro" id="IPR011029">
    <property type="entry name" value="DEATH-like_dom_sf"/>
</dbReference>
<dbReference type="SMART" id="SM01289">
    <property type="entry name" value="PYRIN"/>
    <property type="match status" value="2"/>
</dbReference>
<sequence length="222" mass="25410">MGRASISFWSLDHSSTGVNYLRSMSVNVKLILIEILNDLSEEQFKTFKWRLVNGVDDKKISYCNLELANREKTIDEMLSHFGSSDALEKAREILEATPRKDLADKLMKKVKDTLREILEELSEENFNKFKSCLVNGDDDKKISCPSLEGANREKTIEMVDHFGSFDALETAEKVLADMKVAGELMKKVPVAKQALQRRKETLKETTEEMLKEPTEEDLIKEM</sequence>
<evidence type="ECO:0000256" key="1">
    <source>
        <dbReference type="SAM" id="MobiDB-lite"/>
    </source>
</evidence>
<keyword evidence="3" id="KW-0012">Acyltransferase</keyword>
<evidence type="ECO:0000313" key="3">
    <source>
        <dbReference type="EMBL" id="TFJ97414.1"/>
    </source>
</evidence>
<dbReference type="OrthoDB" id="10058437at2759"/>
<dbReference type="Proteomes" id="UP000297703">
    <property type="component" value="Unassembled WGS sequence"/>
</dbReference>
<accession>A0A4D9DJI9</accession>
<keyword evidence="4" id="KW-1185">Reference proteome</keyword>
<dbReference type="InterPro" id="IPR004020">
    <property type="entry name" value="DAPIN"/>
</dbReference>
<dbReference type="GO" id="GO:0016746">
    <property type="term" value="F:acyltransferase activity"/>
    <property type="evidence" value="ECO:0007669"/>
    <property type="project" value="UniProtKB-KW"/>
</dbReference>
<keyword evidence="3" id="KW-0808">Transferase</keyword>
<reference evidence="3 4" key="1">
    <citation type="submission" date="2019-04" db="EMBL/GenBank/DDBJ databases">
        <title>Draft genome of the big-headed turtle Platysternon megacephalum.</title>
        <authorList>
            <person name="Gong S."/>
        </authorList>
    </citation>
    <scope>NUCLEOTIDE SEQUENCE [LARGE SCALE GENOMIC DNA]</scope>
    <source>
        <strain evidence="3">DO16091913</strain>
        <tissue evidence="3">Muscle</tissue>
    </source>
</reference>
<feature type="domain" description="Pyrin" evidence="2">
    <location>
        <begin position="24"/>
        <end position="112"/>
    </location>
</feature>
<dbReference type="EMBL" id="QXTE01000497">
    <property type="protein sequence ID" value="TFJ97414.1"/>
    <property type="molecule type" value="Genomic_DNA"/>
</dbReference>